<sequence length="68" mass="8067">MKKYSVVGYIGRSNVGQLGDKIVKEYTLDIDFNIEKTPGLDYDRMLYNRLLEEIKKEFELLSEKYEKV</sequence>
<evidence type="ECO:0000313" key="2">
    <source>
        <dbReference type="Proteomes" id="UP000282321"/>
    </source>
</evidence>
<dbReference type="AlphaFoldDB" id="A0A660S3Z2"/>
<comment type="caution">
    <text evidence="1">The sequence shown here is derived from an EMBL/GenBank/DDBJ whole genome shotgun (WGS) entry which is preliminary data.</text>
</comment>
<organism evidence="1 2">
    <name type="scientific">candidate division TA06 bacterium</name>
    <dbReference type="NCBI Taxonomy" id="2250710"/>
    <lineage>
        <taxon>Bacteria</taxon>
        <taxon>Bacteria division TA06</taxon>
    </lineage>
</organism>
<gene>
    <name evidence="1" type="ORF">DRP44_08665</name>
</gene>
<dbReference type="EMBL" id="QNBC01000184">
    <property type="protein sequence ID" value="RKX64195.1"/>
    <property type="molecule type" value="Genomic_DNA"/>
</dbReference>
<dbReference type="Proteomes" id="UP000282321">
    <property type="component" value="Unassembled WGS sequence"/>
</dbReference>
<name>A0A660S3Z2_UNCT6</name>
<evidence type="ECO:0000313" key="1">
    <source>
        <dbReference type="EMBL" id="RKX64195.1"/>
    </source>
</evidence>
<proteinExistence type="predicted"/>
<protein>
    <submittedName>
        <fullName evidence="1">Uncharacterized protein</fullName>
    </submittedName>
</protein>
<reference evidence="1 2" key="1">
    <citation type="submission" date="2018-06" db="EMBL/GenBank/DDBJ databases">
        <title>Extensive metabolic versatility and redundancy in microbially diverse, dynamic hydrothermal sediments.</title>
        <authorList>
            <person name="Dombrowski N."/>
            <person name="Teske A."/>
            <person name="Baker B.J."/>
        </authorList>
    </citation>
    <scope>NUCLEOTIDE SEQUENCE [LARGE SCALE GENOMIC DNA]</scope>
    <source>
        <strain evidence="1">B35_G9</strain>
    </source>
</reference>
<accession>A0A660S3Z2</accession>